<gene>
    <name evidence="1" type="ORF">L6164_036368</name>
</gene>
<reference evidence="1 2" key="1">
    <citation type="journal article" date="2022" name="DNA Res.">
        <title>Chromosomal-level genome assembly of the orchid tree Bauhinia variegata (Leguminosae; Cercidoideae) supports the allotetraploid origin hypothesis of Bauhinia.</title>
        <authorList>
            <person name="Zhong Y."/>
            <person name="Chen Y."/>
            <person name="Zheng D."/>
            <person name="Pang J."/>
            <person name="Liu Y."/>
            <person name="Luo S."/>
            <person name="Meng S."/>
            <person name="Qian L."/>
            <person name="Wei D."/>
            <person name="Dai S."/>
            <person name="Zhou R."/>
        </authorList>
    </citation>
    <scope>NUCLEOTIDE SEQUENCE [LARGE SCALE GENOMIC DNA]</scope>
    <source>
        <strain evidence="1">BV-YZ2020</strain>
    </source>
</reference>
<evidence type="ECO:0000313" key="2">
    <source>
        <dbReference type="Proteomes" id="UP000828941"/>
    </source>
</evidence>
<comment type="caution">
    <text evidence="1">The sequence shown here is derived from an EMBL/GenBank/DDBJ whole genome shotgun (WGS) entry which is preliminary data.</text>
</comment>
<dbReference type="EMBL" id="CM039439">
    <property type="protein sequence ID" value="KAI4296407.1"/>
    <property type="molecule type" value="Genomic_DNA"/>
</dbReference>
<protein>
    <submittedName>
        <fullName evidence="1">Uncharacterized protein</fullName>
    </submittedName>
</protein>
<organism evidence="1 2">
    <name type="scientific">Bauhinia variegata</name>
    <name type="common">Purple orchid tree</name>
    <name type="synonym">Phanera variegata</name>
    <dbReference type="NCBI Taxonomy" id="167791"/>
    <lineage>
        <taxon>Eukaryota</taxon>
        <taxon>Viridiplantae</taxon>
        <taxon>Streptophyta</taxon>
        <taxon>Embryophyta</taxon>
        <taxon>Tracheophyta</taxon>
        <taxon>Spermatophyta</taxon>
        <taxon>Magnoliopsida</taxon>
        <taxon>eudicotyledons</taxon>
        <taxon>Gunneridae</taxon>
        <taxon>Pentapetalae</taxon>
        <taxon>rosids</taxon>
        <taxon>fabids</taxon>
        <taxon>Fabales</taxon>
        <taxon>Fabaceae</taxon>
        <taxon>Cercidoideae</taxon>
        <taxon>Cercideae</taxon>
        <taxon>Bauhiniinae</taxon>
        <taxon>Bauhinia</taxon>
    </lineage>
</organism>
<name>A0ACB9KGT9_BAUVA</name>
<sequence length="109" mass="12114">MSRPGSYRVSKKFRSFLELLYVSRIQSRNGGLPREINPSLAASRLGTGYWMHPGLQFFSTYGNTSSSDSNIVKNVKVQAAPPSSAGFSFSNWLRWVLGSVVSLLLPLWT</sequence>
<proteinExistence type="predicted"/>
<dbReference type="Proteomes" id="UP000828941">
    <property type="component" value="Chromosome 14"/>
</dbReference>
<keyword evidence="2" id="KW-1185">Reference proteome</keyword>
<evidence type="ECO:0000313" key="1">
    <source>
        <dbReference type="EMBL" id="KAI4296407.1"/>
    </source>
</evidence>
<accession>A0ACB9KGT9</accession>